<dbReference type="GO" id="GO:0006493">
    <property type="term" value="P:protein O-linked glycosylation"/>
    <property type="evidence" value="ECO:0007669"/>
    <property type="project" value="InterPro"/>
</dbReference>
<keyword evidence="6 8" id="KW-1133">Transmembrane helix</keyword>
<evidence type="ECO:0000256" key="2">
    <source>
        <dbReference type="ARBA" id="ARBA00022475"/>
    </source>
</evidence>
<evidence type="ECO:0000313" key="10">
    <source>
        <dbReference type="EMBL" id="QJD98049.1"/>
    </source>
</evidence>
<keyword evidence="5 8" id="KW-0812">Transmembrane</keyword>
<dbReference type="InterPro" id="IPR038731">
    <property type="entry name" value="RgtA/B/C-like"/>
</dbReference>
<dbReference type="EMBL" id="CP051682">
    <property type="protein sequence ID" value="QJD98049.1"/>
    <property type="molecule type" value="Genomic_DNA"/>
</dbReference>
<feature type="transmembrane region" description="Helical" evidence="8">
    <location>
        <begin position="15"/>
        <end position="38"/>
    </location>
</feature>
<evidence type="ECO:0000256" key="5">
    <source>
        <dbReference type="ARBA" id="ARBA00022692"/>
    </source>
</evidence>
<dbReference type="GO" id="GO:0009103">
    <property type="term" value="P:lipopolysaccharide biosynthetic process"/>
    <property type="evidence" value="ECO:0007669"/>
    <property type="project" value="UniProtKB-ARBA"/>
</dbReference>
<feature type="transmembrane region" description="Helical" evidence="8">
    <location>
        <begin position="144"/>
        <end position="160"/>
    </location>
</feature>
<dbReference type="GO" id="GO:0000030">
    <property type="term" value="F:mannosyltransferase activity"/>
    <property type="evidence" value="ECO:0007669"/>
    <property type="project" value="InterPro"/>
</dbReference>
<feature type="transmembrane region" description="Helical" evidence="8">
    <location>
        <begin position="265"/>
        <end position="285"/>
    </location>
</feature>
<feature type="transmembrane region" description="Helical" evidence="8">
    <location>
        <begin position="297"/>
        <end position="317"/>
    </location>
</feature>
<evidence type="ECO:0000256" key="4">
    <source>
        <dbReference type="ARBA" id="ARBA00022679"/>
    </source>
</evidence>
<dbReference type="RefSeq" id="WP_169610758.1">
    <property type="nucleotide sequence ID" value="NZ_CP051682.1"/>
</dbReference>
<feature type="transmembrane region" description="Helical" evidence="8">
    <location>
        <begin position="353"/>
        <end position="373"/>
    </location>
</feature>
<keyword evidence="3" id="KW-0328">Glycosyltransferase</keyword>
<protein>
    <submittedName>
        <fullName evidence="10">Phospholipid carrier-dependent glycosyltransferase</fullName>
    </submittedName>
</protein>
<evidence type="ECO:0000256" key="7">
    <source>
        <dbReference type="ARBA" id="ARBA00023136"/>
    </source>
</evidence>
<sequence>MLTYKPKLKIADKRLLFIVCLSVITFFVHLGKAPIYILDEAKNAQCAREMLLNHNWIVPTFNQTLRTDKPPLHYFFMTAAYVVFGVNAFAARFFSAVCGLLIVVATYLFAAKHINKQVGLLSGFILLSSWHFGLEMRMAVPDPYLILLIILALYSIYLFYNSSFTQFKYAFYFYVCIGFGLLAKGPVALLLPVITITTFLLLQKQLTWATIVQFKPWYGIMILISISLPWYYLVDRQTHGLWTSEFLLKHNYHRYISPKEKHGGFFLLTTLYIIVGLLPSSVFIYQTTVHTYKKALINSFIRFVAVGVIVIVVFFSFCSTKLPNYAMPCYPLLSILLANYIDQVLRNNTTIKPYIIALLVIGCAIPIVLYIIIPQQSSLKPLSYTWLPYLLLPTGIAIALYYQYSNTLYKNRFSIYFALFSFMITGWILHLYTYSQVYTLNPVTTGLNTYPVHEPLVSYRLYNPAYNFQLKQPVKRFENVDSLRTYLQMHPESQVVTHSDHLEDLKDLPLVIYFKGDDIFEKHTNYMLKHL</sequence>
<dbReference type="GO" id="GO:0016763">
    <property type="term" value="F:pentosyltransferase activity"/>
    <property type="evidence" value="ECO:0007669"/>
    <property type="project" value="TreeGrafter"/>
</dbReference>
<dbReference type="InterPro" id="IPR050297">
    <property type="entry name" value="LipidA_mod_glycosyltrf_83"/>
</dbReference>
<dbReference type="GO" id="GO:0010041">
    <property type="term" value="P:response to iron(III) ion"/>
    <property type="evidence" value="ECO:0007669"/>
    <property type="project" value="TreeGrafter"/>
</dbReference>
<comment type="subcellular location">
    <subcellularLocation>
        <location evidence="1">Cell membrane</location>
        <topology evidence="1">Multi-pass membrane protein</topology>
    </subcellularLocation>
</comment>
<keyword evidence="11" id="KW-1185">Reference proteome</keyword>
<keyword evidence="7 8" id="KW-0472">Membrane</keyword>
<evidence type="ECO:0000313" key="11">
    <source>
        <dbReference type="Proteomes" id="UP000503278"/>
    </source>
</evidence>
<evidence type="ECO:0000256" key="3">
    <source>
        <dbReference type="ARBA" id="ARBA00022676"/>
    </source>
</evidence>
<dbReference type="AlphaFoldDB" id="A0A7L5E6S7"/>
<evidence type="ECO:0000256" key="8">
    <source>
        <dbReference type="SAM" id="Phobius"/>
    </source>
</evidence>
<feature type="transmembrane region" description="Helical" evidence="8">
    <location>
        <begin position="414"/>
        <end position="434"/>
    </location>
</feature>
<gene>
    <name evidence="10" type="ORF">HH214_20300</name>
</gene>
<feature type="transmembrane region" description="Helical" evidence="8">
    <location>
        <begin position="172"/>
        <end position="202"/>
    </location>
</feature>
<dbReference type="PANTHER" id="PTHR33908:SF3">
    <property type="entry name" value="UNDECAPRENYL PHOSPHATE-ALPHA-4-AMINO-4-DEOXY-L-ARABINOSE ARABINOSYL TRANSFERASE"/>
    <property type="match status" value="1"/>
</dbReference>
<accession>A0A7L5E6S7</accession>
<feature type="transmembrane region" description="Helical" evidence="8">
    <location>
        <begin position="214"/>
        <end position="233"/>
    </location>
</feature>
<feature type="transmembrane region" description="Helical" evidence="8">
    <location>
        <begin position="114"/>
        <end position="132"/>
    </location>
</feature>
<evidence type="ECO:0000259" key="9">
    <source>
        <dbReference type="Pfam" id="PF13231"/>
    </source>
</evidence>
<evidence type="ECO:0000256" key="1">
    <source>
        <dbReference type="ARBA" id="ARBA00004651"/>
    </source>
</evidence>
<feature type="transmembrane region" description="Helical" evidence="8">
    <location>
        <begin position="75"/>
        <end position="108"/>
    </location>
</feature>
<feature type="transmembrane region" description="Helical" evidence="8">
    <location>
        <begin position="385"/>
        <end position="402"/>
    </location>
</feature>
<feature type="domain" description="Glycosyltransferase RgtA/B/C/D-like" evidence="9">
    <location>
        <begin position="68"/>
        <end position="231"/>
    </location>
</feature>
<proteinExistence type="predicted"/>
<reference evidence="10 11" key="1">
    <citation type="submission" date="2020-04" db="EMBL/GenBank/DDBJ databases">
        <title>Genome sequencing of novel species.</title>
        <authorList>
            <person name="Heo J."/>
            <person name="Kim S.-J."/>
            <person name="Kim J.-S."/>
            <person name="Hong S.-B."/>
            <person name="Kwon S.-W."/>
        </authorList>
    </citation>
    <scope>NUCLEOTIDE SEQUENCE [LARGE SCALE GENOMIC DNA]</scope>
    <source>
        <strain evidence="10 11">F39-2</strain>
    </source>
</reference>
<dbReference type="Proteomes" id="UP000503278">
    <property type="component" value="Chromosome"/>
</dbReference>
<keyword evidence="4 10" id="KW-0808">Transferase</keyword>
<organism evidence="10 11">
    <name type="scientific">Mucilaginibacter robiniae</name>
    <dbReference type="NCBI Taxonomy" id="2728022"/>
    <lineage>
        <taxon>Bacteria</taxon>
        <taxon>Pseudomonadati</taxon>
        <taxon>Bacteroidota</taxon>
        <taxon>Sphingobacteriia</taxon>
        <taxon>Sphingobacteriales</taxon>
        <taxon>Sphingobacteriaceae</taxon>
        <taxon>Mucilaginibacter</taxon>
    </lineage>
</organism>
<dbReference type="PANTHER" id="PTHR33908">
    <property type="entry name" value="MANNOSYLTRANSFERASE YKCB-RELATED"/>
    <property type="match status" value="1"/>
</dbReference>
<name>A0A7L5E6S7_9SPHI</name>
<dbReference type="GO" id="GO:0005886">
    <property type="term" value="C:plasma membrane"/>
    <property type="evidence" value="ECO:0007669"/>
    <property type="project" value="UniProtKB-SubCell"/>
</dbReference>
<keyword evidence="2" id="KW-1003">Cell membrane</keyword>
<dbReference type="KEGG" id="mrob:HH214_20300"/>
<evidence type="ECO:0000256" key="6">
    <source>
        <dbReference type="ARBA" id="ARBA00022989"/>
    </source>
</evidence>
<dbReference type="Pfam" id="PF13231">
    <property type="entry name" value="PMT_2"/>
    <property type="match status" value="1"/>
</dbReference>